<accession>A0AAX3NU33</accession>
<dbReference type="EMBL" id="CP118988">
    <property type="protein sequence ID" value="WED77681.1"/>
    <property type="molecule type" value="Genomic_DNA"/>
</dbReference>
<protein>
    <submittedName>
        <fullName evidence="1">Uncharacterized protein</fullName>
    </submittedName>
</protein>
<gene>
    <name evidence="1" type="ORF">PYU98_05420</name>
</gene>
<dbReference type="RefSeq" id="WP_275057590.1">
    <property type="nucleotide sequence ID" value="NZ_CP118988.1"/>
</dbReference>
<name>A0AAX3NU33_9GAMM</name>
<reference evidence="1" key="1">
    <citation type="submission" date="2023-02" db="EMBL/GenBank/DDBJ databases">
        <title>The sequence of Aeromonas allosaccharophila K520.</title>
        <authorList>
            <person name="Luo X."/>
        </authorList>
    </citation>
    <scope>NUCLEOTIDE SEQUENCE</scope>
    <source>
        <strain evidence="1">K520</strain>
    </source>
</reference>
<evidence type="ECO:0000313" key="1">
    <source>
        <dbReference type="EMBL" id="WED77681.1"/>
    </source>
</evidence>
<dbReference type="Proteomes" id="UP001213721">
    <property type="component" value="Chromosome"/>
</dbReference>
<dbReference type="AlphaFoldDB" id="A0AAX3NU33"/>
<sequence length="116" mass="13418">MKNIIFILWFFCSVVSSSEMGNYCEKKDSVGQVEAERIKSSESGYTVSSKGRSYFYSAPDDKCKTSKFIVFKERIDAYMEYNDFYYVIYFGKNGMTTEGWMKSERIKSNGYGVGHN</sequence>
<proteinExistence type="predicted"/>
<organism evidence="1 2">
    <name type="scientific">Aeromonas allosaccharophila</name>
    <dbReference type="NCBI Taxonomy" id="656"/>
    <lineage>
        <taxon>Bacteria</taxon>
        <taxon>Pseudomonadati</taxon>
        <taxon>Pseudomonadota</taxon>
        <taxon>Gammaproteobacteria</taxon>
        <taxon>Aeromonadales</taxon>
        <taxon>Aeromonadaceae</taxon>
        <taxon>Aeromonas</taxon>
    </lineage>
</organism>
<evidence type="ECO:0000313" key="2">
    <source>
        <dbReference type="Proteomes" id="UP001213721"/>
    </source>
</evidence>